<organism evidence="2 3">
    <name type="scientific">Protea cynaroides</name>
    <dbReference type="NCBI Taxonomy" id="273540"/>
    <lineage>
        <taxon>Eukaryota</taxon>
        <taxon>Viridiplantae</taxon>
        <taxon>Streptophyta</taxon>
        <taxon>Embryophyta</taxon>
        <taxon>Tracheophyta</taxon>
        <taxon>Spermatophyta</taxon>
        <taxon>Magnoliopsida</taxon>
        <taxon>Proteales</taxon>
        <taxon>Proteaceae</taxon>
        <taxon>Protea</taxon>
    </lineage>
</organism>
<evidence type="ECO:0000313" key="3">
    <source>
        <dbReference type="Proteomes" id="UP001141806"/>
    </source>
</evidence>
<dbReference type="GO" id="GO:0003682">
    <property type="term" value="F:chromatin binding"/>
    <property type="evidence" value="ECO:0007669"/>
    <property type="project" value="TreeGrafter"/>
</dbReference>
<gene>
    <name evidence="2" type="ORF">NE237_027440</name>
</gene>
<accession>A0A9Q0GMZ6</accession>
<feature type="compositionally biased region" description="Low complexity" evidence="1">
    <location>
        <begin position="601"/>
        <end position="614"/>
    </location>
</feature>
<sequence>MEESLDISQTQRIVFLIDLHPLLYLQNPTPYITSILRAAQTLLTFPSLSSSLFAFKLFFSSLSPLLSSSKLHHLLGKSAASFSFDRASDTVLHLSQTLSSLPVLLSEAPISPPRASFTASSLRQLFFDYAWESPLQDLIGKPNGVHFVRSNLIILFSDISRSFKCLSDFMNVGVDDEALLSFHAFSDKFVQNFGSLSEGFVDRDIHFSWIDVNYEQNTQEQNNERYNIPALGFLERGIKSLGWGYCSTDAIVLGSALIPFGLIYPNIGCYLVSFDYNNCRNTARAELRLQISDVSGKPLECKCCELELLDLKQLARQRSNDAMGVLGSMNSGIGDSNQGESFWRDIGDGITKIHVTEVRKNKESSGAKGCFSDFVLLRAVPREYGKDQKTESSGGFFTNKILEMLQFETTEFLLCRPIPIWQLLLTFLYREGYSAVVSVSKQDGGFLMGILKPFTIHSAILSIISSGLSAHDHVSDSGRVHTNSADLDHTSSLTIAQSDASSSKTALVLDNKDKRKKKKRHANLLQDFTWCSFYQAVLNHFEVDLEELYFDRKCNNSKELRFLKCWMKQIKKSSHSCPIELNELETYPDAEKEMEGRLVGSQQESEQPVSSPLSTGVTSSPGACGMKEEAASISCLEASEAFFGSISLKIQHGLESTEVDLGALAERLVDSSIQWLCRKHELDTNEPEVHPHGACGGLVAADLVKLFLKEPKDLASKYKGVDPSSHAFDQSPAMYSSEDIVREYELQVLFRMEMLRSKVRGYIEETTKKKMVKQICSLLEIIPYHLAGGVFGDVCLDAYVGKIIKNRYSHSLGDVVGKIYNRMDLLLFDDGDGLGSRLNSEESDQPSKGIPNKKELHGDARVGNESTSAEDDSSQPPGNDSNCLQRSKDEEHLRQLMEAQERRERAKRFAYFTSRVPDLQRVWAPKQPKSVAAKHESLWKLPKKKKRREVSYDVVCETPMAEKKCGSIRGKGQPSYGINSGSSVSKVLFQDESNATSSNCST</sequence>
<feature type="compositionally biased region" description="Polar residues" evidence="1">
    <location>
        <begin position="874"/>
        <end position="885"/>
    </location>
</feature>
<evidence type="ECO:0008006" key="4">
    <source>
        <dbReference type="Google" id="ProtNLM"/>
    </source>
</evidence>
<dbReference type="GO" id="GO:0033314">
    <property type="term" value="P:mitotic DNA replication checkpoint signaling"/>
    <property type="evidence" value="ECO:0007669"/>
    <property type="project" value="InterPro"/>
</dbReference>
<feature type="region of interest" description="Disordered" evidence="1">
    <location>
        <begin position="837"/>
        <end position="888"/>
    </location>
</feature>
<protein>
    <recommendedName>
        <fullName evidence="4">Treslin</fullName>
    </recommendedName>
</protein>
<dbReference type="OrthoDB" id="1913152at2759"/>
<feature type="region of interest" description="Disordered" evidence="1">
    <location>
        <begin position="592"/>
        <end position="621"/>
    </location>
</feature>
<keyword evidence="3" id="KW-1185">Reference proteome</keyword>
<evidence type="ECO:0000313" key="2">
    <source>
        <dbReference type="EMBL" id="KAJ4950608.1"/>
    </source>
</evidence>
<dbReference type="Proteomes" id="UP001141806">
    <property type="component" value="Unassembled WGS sequence"/>
</dbReference>
<dbReference type="GO" id="GO:0005634">
    <property type="term" value="C:nucleus"/>
    <property type="evidence" value="ECO:0007669"/>
    <property type="project" value="InterPro"/>
</dbReference>
<dbReference type="EMBL" id="JAMYWD010000012">
    <property type="protein sequence ID" value="KAJ4950608.1"/>
    <property type="molecule type" value="Genomic_DNA"/>
</dbReference>
<evidence type="ECO:0000256" key="1">
    <source>
        <dbReference type="SAM" id="MobiDB-lite"/>
    </source>
</evidence>
<dbReference type="PANTHER" id="PTHR21556">
    <property type="entry name" value="TRESLIN"/>
    <property type="match status" value="1"/>
</dbReference>
<feature type="compositionally biased region" description="Basic and acidic residues" evidence="1">
    <location>
        <begin position="852"/>
        <end position="862"/>
    </location>
</feature>
<comment type="caution">
    <text evidence="2">The sequence shown here is derived from an EMBL/GenBank/DDBJ whole genome shotgun (WGS) entry which is preliminary data.</text>
</comment>
<proteinExistence type="predicted"/>
<reference evidence="2" key="1">
    <citation type="journal article" date="2023" name="Plant J.">
        <title>The genome of the king protea, Protea cynaroides.</title>
        <authorList>
            <person name="Chang J."/>
            <person name="Duong T.A."/>
            <person name="Schoeman C."/>
            <person name="Ma X."/>
            <person name="Roodt D."/>
            <person name="Barker N."/>
            <person name="Li Z."/>
            <person name="Van de Peer Y."/>
            <person name="Mizrachi E."/>
        </authorList>
    </citation>
    <scope>NUCLEOTIDE SEQUENCE</scope>
    <source>
        <tissue evidence="2">Young leaves</tissue>
    </source>
</reference>
<name>A0A9Q0GMZ6_9MAGN</name>
<dbReference type="InterPro" id="IPR026153">
    <property type="entry name" value="Treslin"/>
</dbReference>
<dbReference type="AlphaFoldDB" id="A0A9Q0GMZ6"/>
<dbReference type="GO" id="GO:0010212">
    <property type="term" value="P:response to ionizing radiation"/>
    <property type="evidence" value="ECO:0007669"/>
    <property type="project" value="InterPro"/>
</dbReference>
<dbReference type="PANTHER" id="PTHR21556:SF2">
    <property type="entry name" value="TRESLIN"/>
    <property type="match status" value="1"/>
</dbReference>
<dbReference type="GO" id="GO:0006260">
    <property type="term" value="P:DNA replication"/>
    <property type="evidence" value="ECO:0007669"/>
    <property type="project" value="InterPro"/>
</dbReference>
<dbReference type="GO" id="GO:0030174">
    <property type="term" value="P:regulation of DNA-templated DNA replication initiation"/>
    <property type="evidence" value="ECO:0007669"/>
    <property type="project" value="TreeGrafter"/>
</dbReference>
<dbReference type="GO" id="GO:0007095">
    <property type="term" value="P:mitotic G2 DNA damage checkpoint signaling"/>
    <property type="evidence" value="ECO:0007669"/>
    <property type="project" value="TreeGrafter"/>
</dbReference>